<organism evidence="4 5">
    <name type="scientific">Leptosphaeria maculans (strain JN3 / isolate v23.1.3 / race Av1-4-5-6-7-8)</name>
    <name type="common">Blackleg fungus</name>
    <name type="synonym">Phoma lingam</name>
    <dbReference type="NCBI Taxonomy" id="985895"/>
    <lineage>
        <taxon>Eukaryota</taxon>
        <taxon>Fungi</taxon>
        <taxon>Dikarya</taxon>
        <taxon>Ascomycota</taxon>
        <taxon>Pezizomycotina</taxon>
        <taxon>Dothideomycetes</taxon>
        <taxon>Pleosporomycetidae</taxon>
        <taxon>Pleosporales</taxon>
        <taxon>Pleosporineae</taxon>
        <taxon>Leptosphaeriaceae</taxon>
        <taxon>Plenodomus</taxon>
        <taxon>Plenodomus lingam/Leptosphaeria maculans species complex</taxon>
    </lineage>
</organism>
<dbReference type="InterPro" id="IPR002885">
    <property type="entry name" value="PPR_rpt"/>
</dbReference>
<feature type="repeat" description="PPR" evidence="2">
    <location>
        <begin position="669"/>
        <end position="703"/>
    </location>
</feature>
<dbReference type="InterPro" id="IPR050872">
    <property type="entry name" value="PPR_P_subfamily"/>
</dbReference>
<dbReference type="STRING" id="985895.E5A6V6"/>
<evidence type="ECO:0000313" key="4">
    <source>
        <dbReference type="EMBL" id="CBX99351.1"/>
    </source>
</evidence>
<keyword evidence="5" id="KW-1185">Reference proteome</keyword>
<reference evidence="5" key="1">
    <citation type="journal article" date="2011" name="Nat. Commun.">
        <title>Effector diversification within compartments of the Leptosphaeria maculans genome affected by Repeat-Induced Point mutations.</title>
        <authorList>
            <person name="Rouxel T."/>
            <person name="Grandaubert J."/>
            <person name="Hane J.K."/>
            <person name="Hoede C."/>
            <person name="van de Wouw A.P."/>
            <person name="Couloux A."/>
            <person name="Dominguez V."/>
            <person name="Anthouard V."/>
            <person name="Bally P."/>
            <person name="Bourras S."/>
            <person name="Cozijnsen A.J."/>
            <person name="Ciuffetti L.M."/>
            <person name="Degrave A."/>
            <person name="Dilmaghani A."/>
            <person name="Duret L."/>
            <person name="Fudal I."/>
            <person name="Goodwin S.B."/>
            <person name="Gout L."/>
            <person name="Glaser N."/>
            <person name="Linglin J."/>
            <person name="Kema G.H.J."/>
            <person name="Lapalu N."/>
            <person name="Lawrence C.B."/>
            <person name="May K."/>
            <person name="Meyer M."/>
            <person name="Ollivier B."/>
            <person name="Poulain J."/>
            <person name="Schoch C.L."/>
            <person name="Simon A."/>
            <person name="Spatafora J.W."/>
            <person name="Stachowiak A."/>
            <person name="Turgeon B.G."/>
            <person name="Tyler B.M."/>
            <person name="Vincent D."/>
            <person name="Weissenbach J."/>
            <person name="Amselem J."/>
            <person name="Quesneville H."/>
            <person name="Oliver R.P."/>
            <person name="Wincker P."/>
            <person name="Balesdent M.-H."/>
            <person name="Howlett B.J."/>
        </authorList>
    </citation>
    <scope>NUCLEOTIDE SEQUENCE [LARGE SCALE GENOMIC DNA]</scope>
    <source>
        <strain evidence="5">JN3 / isolate v23.1.3 / race Av1-4-5-6-7-8</strain>
    </source>
</reference>
<evidence type="ECO:0000256" key="2">
    <source>
        <dbReference type="PROSITE-ProRule" id="PRU00708"/>
    </source>
</evidence>
<dbReference type="PROSITE" id="PS51375">
    <property type="entry name" value="PPR"/>
    <property type="match status" value="2"/>
</dbReference>
<evidence type="ECO:0008006" key="6">
    <source>
        <dbReference type="Google" id="ProtNLM"/>
    </source>
</evidence>
<evidence type="ECO:0000256" key="3">
    <source>
        <dbReference type="SAM" id="MobiDB-lite"/>
    </source>
</evidence>
<feature type="region of interest" description="Disordered" evidence="3">
    <location>
        <begin position="52"/>
        <end position="78"/>
    </location>
</feature>
<gene>
    <name evidence="4" type="ORF">LEMA_P085900.1</name>
</gene>
<dbReference type="EMBL" id="FP929135">
    <property type="protein sequence ID" value="CBX99351.1"/>
    <property type="molecule type" value="Genomic_DNA"/>
</dbReference>
<proteinExistence type="inferred from homology"/>
<feature type="repeat" description="PPR" evidence="2">
    <location>
        <begin position="556"/>
        <end position="590"/>
    </location>
</feature>
<dbReference type="Pfam" id="PF01535">
    <property type="entry name" value="PPR"/>
    <property type="match status" value="1"/>
</dbReference>
<dbReference type="Pfam" id="PF13041">
    <property type="entry name" value="PPR_2"/>
    <property type="match status" value="1"/>
</dbReference>
<dbReference type="SUPFAM" id="SSF48452">
    <property type="entry name" value="TPR-like"/>
    <property type="match status" value="2"/>
</dbReference>
<dbReference type="HOGENOM" id="CLU_003430_0_1_1"/>
<dbReference type="InParanoid" id="E5A6V6"/>
<dbReference type="VEuPathDB" id="FungiDB:LEMA_P085900.1"/>
<dbReference type="Proteomes" id="UP000002668">
    <property type="component" value="Genome"/>
</dbReference>
<dbReference type="OrthoDB" id="185373at2759"/>
<dbReference type="InterPro" id="IPR011990">
    <property type="entry name" value="TPR-like_helical_dom_sf"/>
</dbReference>
<name>E5A6V6_LEPMJ</name>
<dbReference type="OMA" id="QLHTGFW"/>
<dbReference type="PANTHER" id="PTHR46128:SF329">
    <property type="entry name" value="MITOCHONDRIAL GROUP I INTRON SPLICING FACTOR DMR1"/>
    <property type="match status" value="1"/>
</dbReference>
<dbReference type="PANTHER" id="PTHR46128">
    <property type="entry name" value="MITOCHONDRIAL GROUP I INTRON SPLICING FACTOR CCM1"/>
    <property type="match status" value="1"/>
</dbReference>
<accession>E5A6V6</accession>
<evidence type="ECO:0000313" key="5">
    <source>
        <dbReference type="Proteomes" id="UP000002668"/>
    </source>
</evidence>
<dbReference type="Gene3D" id="1.25.40.10">
    <property type="entry name" value="Tetratricopeptide repeat domain"/>
    <property type="match status" value="2"/>
</dbReference>
<dbReference type="NCBIfam" id="TIGR00756">
    <property type="entry name" value="PPR"/>
    <property type="match status" value="2"/>
</dbReference>
<comment type="similarity">
    <text evidence="1">Belongs to the PPR family. P subfamily.</text>
</comment>
<dbReference type="eggNOG" id="KOG4197">
    <property type="taxonomic scope" value="Eukaryota"/>
</dbReference>
<protein>
    <recommendedName>
        <fullName evidence="6">Translation regulator (Cya5)</fullName>
    </recommendedName>
</protein>
<evidence type="ECO:0000256" key="1">
    <source>
        <dbReference type="ARBA" id="ARBA00007626"/>
    </source>
</evidence>
<sequence>MLERASTCLESGRRQLLCAPKPCLRPRRMQHSQYWHHPASDLGPPVCWPAPSSRRHAPTPTTCRVADRPKKKTLPPPTRQSNGLLLDFLYPEQTLVWLKRRSSHGGSTALEPRRRHYSTATKTLSEVEKSDEEAAIEEAEAQAGLKSMLQWSTPFAELRRILNERPPGKQELAWLLYNAMSPADHAHSQYHFPKDLIEYLAQDGPPSPSRVVDLFDQIPPKWRRPTSFRFAVEAYVTLKLVGPAIQLLERMDPKRDWDMLNMGLDLLLRQTVLDEQWDLSLRVFRIFLKNTEQVRGKPVYRQIHFGDTVPELWRQVQQIPGLLDYVDSFLYHVRQYKDELTASKVKRETLAHFTMTFIPSAMDRLIHSEDPDENFIWTWFKKLFDDMHATGILPTTACYEHAITEMLKLPRYRDYTNKRKIWLQLYRDYREDYLERAKLPVPTQKPSQALIGQLIYYHSLHNGLKRIMDHVQDLRDWYPGKPLPAPMLLHLIYTFAEHGEHARVEEFFQELQAHYPKDLDLKILSALLYVHARRADVEQTLAQFQRIQDEFKLVPDIYCWNILILAHVRADDLDGALECFNGCLDRGLKPDAKTFGPLLDFSAHRGDVEAFETLFSKAKQVGVDLNSDVRARSGYVECFLNAGDPEGAIAIAAGILKSWQAGTLQGGQLTHTWNLLIQHYALNGDLAKAREYYRQMIENDIPLDTWTYGSLMRALVQVKQTNAAYKILRVTMPQYNLRVHGFHYAIVMAGFMREGQHKLASAAQARMAERQVPQTPSSNKATLQVLGESDLKKLEERGAKHTNYKLLKVEEALQEMLVANTIRAGANREPQTSRYIDPHDINSLPQSYYGSLISLYTTRSAYAICKRLFNKAMEAAPDVEDNALPTTLTVAIMQAHFKAGKHAEVARIWELARTSANKLTKTLSQVREESSGDTDPASLFSPVVQQRYEESRIANNRRHILVKPCRIYMRSLFAQSQAEVIPIASATIRSLLIDGYTIDNLTWNEFIQQLVLHSHLLEAFKACEEYLMPRFPGWRNLTPGYRRRNVEGYQWMELRHYDIKRASVLPRYKTLVLLAKAFAQVKSDERNGVGYDRETRMWFSMRLSEAAPLTLRAIESMPRTSDLLQEKYFNDVH</sequence>
<dbReference type="GeneID" id="13282430"/>
<dbReference type="AlphaFoldDB" id="E5A6V6"/>